<dbReference type="Pfam" id="PF25503">
    <property type="entry name" value="TPR_CHK1"/>
    <property type="match status" value="1"/>
</dbReference>
<accession>A0ABP0E9X2</accession>
<dbReference type="SMART" id="SM00220">
    <property type="entry name" value="S_TKc"/>
    <property type="match status" value="1"/>
</dbReference>
<dbReference type="InterPro" id="IPR029016">
    <property type="entry name" value="GAF-like_dom_sf"/>
</dbReference>
<feature type="region of interest" description="Disordered" evidence="6">
    <location>
        <begin position="2301"/>
        <end position="2323"/>
    </location>
</feature>
<feature type="compositionally biased region" description="Polar residues" evidence="6">
    <location>
        <begin position="1714"/>
        <end position="1724"/>
    </location>
</feature>
<dbReference type="SMART" id="SM00448">
    <property type="entry name" value="REC"/>
    <property type="match status" value="1"/>
</dbReference>
<evidence type="ECO:0000259" key="7">
    <source>
        <dbReference type="PROSITE" id="PS50011"/>
    </source>
</evidence>
<protein>
    <submittedName>
        <fullName evidence="10">Histidine protein kinase 1</fullName>
    </submittedName>
</protein>
<keyword evidence="2" id="KW-0808">Transferase</keyword>
<feature type="region of interest" description="Disordered" evidence="6">
    <location>
        <begin position="1702"/>
        <end position="1738"/>
    </location>
</feature>
<dbReference type="InterPro" id="IPR000719">
    <property type="entry name" value="Prot_kinase_dom"/>
</dbReference>
<feature type="compositionally biased region" description="Basic residues" evidence="6">
    <location>
        <begin position="1"/>
        <end position="13"/>
    </location>
</feature>
<dbReference type="SUPFAM" id="SSF56112">
    <property type="entry name" value="Protein kinase-like (PK-like)"/>
    <property type="match status" value="1"/>
</dbReference>
<keyword evidence="1 5" id="KW-0597">Phosphoprotein</keyword>
<feature type="modified residue" description="4-aspartylphosphate" evidence="5">
    <location>
        <position position="2388"/>
    </location>
</feature>
<dbReference type="InterPro" id="IPR011009">
    <property type="entry name" value="Kinase-like_dom_sf"/>
</dbReference>
<dbReference type="InterPro" id="IPR004358">
    <property type="entry name" value="Sig_transdc_His_kin-like_C"/>
</dbReference>
<dbReference type="Pfam" id="PF00512">
    <property type="entry name" value="HisKA"/>
    <property type="match status" value="1"/>
</dbReference>
<dbReference type="CDD" id="cd17546">
    <property type="entry name" value="REC_hyHK_CKI1_RcsC-like"/>
    <property type="match status" value="1"/>
</dbReference>
<dbReference type="Gene3D" id="1.10.287.130">
    <property type="match status" value="1"/>
</dbReference>
<dbReference type="InterPro" id="IPR011006">
    <property type="entry name" value="CheY-like_superfamily"/>
</dbReference>
<evidence type="ECO:0000256" key="4">
    <source>
        <dbReference type="ARBA" id="ARBA00023012"/>
    </source>
</evidence>
<dbReference type="GO" id="GO:0016301">
    <property type="term" value="F:kinase activity"/>
    <property type="evidence" value="ECO:0007669"/>
    <property type="project" value="UniProtKB-KW"/>
</dbReference>
<dbReference type="InterPro" id="IPR003018">
    <property type="entry name" value="GAF"/>
</dbReference>
<organism evidence="10 11">
    <name type="scientific">[Candida] anglica</name>
    <dbReference type="NCBI Taxonomy" id="148631"/>
    <lineage>
        <taxon>Eukaryota</taxon>
        <taxon>Fungi</taxon>
        <taxon>Dikarya</taxon>
        <taxon>Ascomycota</taxon>
        <taxon>Saccharomycotina</taxon>
        <taxon>Pichiomycetes</taxon>
        <taxon>Debaryomycetaceae</taxon>
        <taxon>Kurtzmaniella</taxon>
    </lineage>
</organism>
<dbReference type="CDD" id="cd16922">
    <property type="entry name" value="HATPase_EvgS-ArcB-TorS-like"/>
    <property type="match status" value="1"/>
</dbReference>
<dbReference type="InterPro" id="IPR027417">
    <property type="entry name" value="P-loop_NTPase"/>
</dbReference>
<dbReference type="Gene3D" id="3.40.50.2300">
    <property type="match status" value="1"/>
</dbReference>
<keyword evidence="11" id="KW-1185">Reference proteome</keyword>
<dbReference type="Proteomes" id="UP001497600">
    <property type="component" value="Chromosome B"/>
</dbReference>
<dbReference type="SMART" id="SM00388">
    <property type="entry name" value="HisKA"/>
    <property type="match status" value="1"/>
</dbReference>
<evidence type="ECO:0000256" key="3">
    <source>
        <dbReference type="ARBA" id="ARBA00022777"/>
    </source>
</evidence>
<dbReference type="Gene3D" id="3.30.565.10">
    <property type="entry name" value="Histidine kinase-like ATPase, C-terminal domain"/>
    <property type="match status" value="1"/>
</dbReference>
<dbReference type="SUPFAM" id="SSF47384">
    <property type="entry name" value="Homodimeric domain of signal transducing histidine kinase"/>
    <property type="match status" value="1"/>
</dbReference>
<dbReference type="PROSITE" id="PS50110">
    <property type="entry name" value="RESPONSE_REGULATORY"/>
    <property type="match status" value="1"/>
</dbReference>
<dbReference type="SUPFAM" id="SSF52172">
    <property type="entry name" value="CheY-like"/>
    <property type="match status" value="1"/>
</dbReference>
<reference evidence="10 11" key="1">
    <citation type="submission" date="2024-01" db="EMBL/GenBank/DDBJ databases">
        <authorList>
            <consortium name="Genoscope - CEA"/>
            <person name="William W."/>
        </authorList>
    </citation>
    <scope>NUCLEOTIDE SEQUENCE [LARGE SCALE GENOMIC DNA]</scope>
    <source>
        <strain evidence="10 11">29B2s-10</strain>
    </source>
</reference>
<feature type="compositionally biased region" description="Low complexity" evidence="6">
    <location>
        <begin position="78"/>
        <end position="91"/>
    </location>
</feature>
<evidence type="ECO:0000259" key="9">
    <source>
        <dbReference type="PROSITE" id="PS50110"/>
    </source>
</evidence>
<dbReference type="EMBL" id="OZ004254">
    <property type="protein sequence ID" value="CAK7895751.1"/>
    <property type="molecule type" value="Genomic_DNA"/>
</dbReference>
<evidence type="ECO:0000313" key="10">
    <source>
        <dbReference type="EMBL" id="CAK7895751.1"/>
    </source>
</evidence>
<dbReference type="PRINTS" id="PR00344">
    <property type="entry name" value="BCTRLSENSOR"/>
</dbReference>
<dbReference type="SMART" id="SM00065">
    <property type="entry name" value="GAF"/>
    <property type="match status" value="1"/>
</dbReference>
<dbReference type="PROSITE" id="PS50011">
    <property type="entry name" value="PROTEIN_KINASE_DOM"/>
    <property type="match status" value="1"/>
</dbReference>
<dbReference type="InterPro" id="IPR001789">
    <property type="entry name" value="Sig_transdc_resp-reg_receiver"/>
</dbReference>
<keyword evidence="4" id="KW-0902">Two-component regulatory system</keyword>
<keyword evidence="3 10" id="KW-0418">Kinase</keyword>
<dbReference type="Pfam" id="PF13191">
    <property type="entry name" value="AAA_16"/>
    <property type="match status" value="1"/>
</dbReference>
<dbReference type="CDD" id="cd00082">
    <property type="entry name" value="HisKA"/>
    <property type="match status" value="1"/>
</dbReference>
<proteinExistence type="predicted"/>
<feature type="domain" description="Histidine kinase" evidence="8">
    <location>
        <begin position="1940"/>
        <end position="2161"/>
    </location>
</feature>
<dbReference type="SUPFAM" id="SSF52540">
    <property type="entry name" value="P-loop containing nucleoside triphosphate hydrolases"/>
    <property type="match status" value="1"/>
</dbReference>
<feature type="domain" description="Protein kinase" evidence="7">
    <location>
        <begin position="194"/>
        <end position="521"/>
    </location>
</feature>
<dbReference type="SUPFAM" id="SSF55781">
    <property type="entry name" value="GAF domain-like"/>
    <property type="match status" value="1"/>
</dbReference>
<dbReference type="InterPro" id="IPR036890">
    <property type="entry name" value="HATPase_C_sf"/>
</dbReference>
<dbReference type="SUPFAM" id="SSF55874">
    <property type="entry name" value="ATPase domain of HSP90 chaperone/DNA topoisomerase II/histidine kinase"/>
    <property type="match status" value="1"/>
</dbReference>
<name>A0ABP0E9X2_9ASCO</name>
<evidence type="ECO:0000259" key="8">
    <source>
        <dbReference type="PROSITE" id="PS50109"/>
    </source>
</evidence>
<dbReference type="Pfam" id="PF00069">
    <property type="entry name" value="Pkinase"/>
    <property type="match status" value="1"/>
</dbReference>
<evidence type="ECO:0000256" key="1">
    <source>
        <dbReference type="ARBA" id="ARBA00022553"/>
    </source>
</evidence>
<dbReference type="Pfam" id="PF02518">
    <property type="entry name" value="HATPase_c"/>
    <property type="match status" value="1"/>
</dbReference>
<gene>
    <name evidence="10" type="primary">CHK1</name>
    <name evidence="10" type="ORF">CAAN4_B01838</name>
</gene>
<feature type="domain" description="Response regulatory" evidence="9">
    <location>
        <begin position="2334"/>
        <end position="2460"/>
    </location>
</feature>
<dbReference type="InterPro" id="IPR036097">
    <property type="entry name" value="HisK_dim/P_sf"/>
</dbReference>
<evidence type="ECO:0000256" key="5">
    <source>
        <dbReference type="PROSITE-ProRule" id="PRU00169"/>
    </source>
</evidence>
<dbReference type="InterPro" id="IPR041664">
    <property type="entry name" value="AAA_16"/>
</dbReference>
<feature type="region of interest" description="Disordered" evidence="6">
    <location>
        <begin position="1"/>
        <end position="91"/>
    </location>
</feature>
<evidence type="ECO:0000313" key="11">
    <source>
        <dbReference type="Proteomes" id="UP001497600"/>
    </source>
</evidence>
<dbReference type="Gene3D" id="1.10.510.10">
    <property type="entry name" value="Transferase(Phosphotransferase) domain 1"/>
    <property type="match status" value="1"/>
</dbReference>
<evidence type="ECO:0000256" key="6">
    <source>
        <dbReference type="SAM" id="MobiDB-lite"/>
    </source>
</evidence>
<dbReference type="InterPro" id="IPR005467">
    <property type="entry name" value="His_kinase_dom"/>
</dbReference>
<dbReference type="InterPro" id="IPR003594">
    <property type="entry name" value="HATPase_dom"/>
</dbReference>
<dbReference type="SMART" id="SM00387">
    <property type="entry name" value="HATPase_c"/>
    <property type="match status" value="1"/>
</dbReference>
<dbReference type="Gene3D" id="3.30.450.40">
    <property type="match status" value="1"/>
</dbReference>
<dbReference type="InterPro" id="IPR003661">
    <property type="entry name" value="HisK_dim/P_dom"/>
</dbReference>
<feature type="region of interest" description="Disordered" evidence="6">
    <location>
        <begin position="703"/>
        <end position="747"/>
    </location>
</feature>
<evidence type="ECO:0000256" key="2">
    <source>
        <dbReference type="ARBA" id="ARBA00022679"/>
    </source>
</evidence>
<feature type="compositionally biased region" description="Low complexity" evidence="6">
    <location>
        <begin position="713"/>
        <end position="722"/>
    </location>
</feature>
<dbReference type="Pfam" id="PF00072">
    <property type="entry name" value="Response_reg"/>
    <property type="match status" value="1"/>
</dbReference>
<dbReference type="PANTHER" id="PTHR45339">
    <property type="entry name" value="HYBRID SIGNAL TRANSDUCTION HISTIDINE KINASE J"/>
    <property type="match status" value="1"/>
</dbReference>
<sequence length="2464" mass="278219">MEKTRPGGKRKPSLSKLEHVVSLAESENGSNKLPYRRPPLFNAEVGHRQQSTNDDVKLDHKKSPLNLQTKTSRDFETASDTSSGSAATDETMGSANMGFQSFISNINYISDHLNYLHIPTDQPSSDESSRFIEEHLRAVPTFIEGYTLKLQFHKAIYTDLFYFGIDNSTGENVVLRISAPLTTPTAVVGFFNEWYILSGLNPSSKHRVWTNETCSNPFLESGSHLKYDPERPDVLKPVSLPLGIPGILYPKIVPVPPISPIGVEGCERMALVFENSSYFTLDHFYIGQRVNILQIPEIYRVPPLDDFNETKVAATTAKLNTSGARSFFDEMELKVRQYPRSIISVISIIGDIILVLKSLKIVHELGIVHNGITTTNILKSKSWTSLPVGKQVVLTAWDFCFSIQPEDCSFGYRKRHLKKVPELLPYLSPESTGEANMSVDYRSDFYSIGIVLYELIVGCVPLQSDHPINLIRMHILQKPIAPQLIAPAWITETLSDIIMKLLEKKPSDRYLDCTSIINDLIAVKNTYIDHVAKYENAYSYWNSRPDYREILKKESEIKSTHIGSPSSFLLPKSLYGRKQEYSQIFELYESFSKGINMIVMSGESGVGKTTIMNDMKLSPLSKSEFYFTWKFDKFDSNISVYSCLLRGIRSIFGQILSGSPENISKWRNLIMSKITVDLSLLFYRIPELKQLLGSKYTNIYESQTSNHDRHHQNQYQRNQQYEQSEENQERQQQQSQDPESGDSNLPLIGMGEQTLNLEMQFRYIIKVLYGLFGFDGLTIFLEDIQWCSQSEWAMISESLEFFHANDIQDDVSVKIIGSFGTSKYDSENDMTKDILTDYLDGAHISFHWIELDTISQEAFKEYFRDTFMIRSLNSSYSSGSYMDVSSTVSPYSKRPLRSNTIGRVFDSKIDTIADILFEATDGSILHTMYFIRTAYMKGLIRFMDIGLKREKKWDLTFHSDMVQSNSKIVQNYLDVALTADAKSLMKLAAISSKGFHFYLSDLMIVSNLPLERVVSLLNLCLESQLIVPGNVTYKFPFHAMTSGDFDCNISDSSLWEIACQTRYRFCHDSIVNALHEEMELKNELTAYHKLCGMRSYKRNTKENNLSISQYLKMAYHFTKSWQVANSEESRAFFEVLIKAGKYASSTYKMETSLMYFEVANNLVDKNDLKKKLKITLTLCQIHFYLKNYDQCLQIIAKAEVLEKPTTFLMWKVRCYFKLGKFDEGLEASIQGLQKLDVIEVYTEDSKCEELAKRVDAKVPLSVLEIRNLNNQKQTTNSKVKLIYELVGDMIMPTYATGRDTLRRALVSQCVLLMHEYGVSSYCSITLLEYANTFVRMSDESSFLKAIEFSKIALNLVDSDTKLSFTNVQAVYEIYITSLAALMEPISDVLRYFDVLLSTPKPFTSTTSTSFSVVKIASKLHLLYLTGHTANEIIELGSNNRLHRPNQMADVNDVQLDGFRLLNLEITLEEFEDKFSLEGSTRDFQYCYHVCKLFWFTAHGNFEAAGDIIANKVGNMLDYMPFMLVHIAYYFCSYIALCTKPASVPESFRVAMATKIESYFTIWSRHCPSTFRAKLLMIQAMKLSTENPGSVLEILDLYEEAVQWAKKYDMWYDMGWANTLCAMWLVRVSENKKRAITFFQNAIGCLKKVDAKLYILKLETVLSKFSSAYHWAGVVDFSSARNNVSSLKKPLSNMSNVFVPLKSEQQSQKRREHFSPSSTSASLDTTKSKEATSLKPPANIGGASELNRAVNACLSISESSVESDIVFKLLESTILFSTADYGVVTIVREEEPHILAIGSPTSIFPLANEPLSSRTDLCPVTLIKQVLHSGEITIKTKEDIQLEIGREKDEYYSNNSSLSVICIPMMNEDGVFGVLYLEKQVSMSDEQNSPTFLRGTRRDLLDLLCSQAAVSLEKSRLYAQMEYAKKAAEDATAEKASFLANMSHEIRTPFNSLLSCSIFLLDTELTLSQKEYVETIKSSAMVTLNIIDGILAFSKIEHGSFTLESAPFSLNECIESALQIVGEQAATNDLELVFFNKCPFIEKVIGDVTRFRQIIINLVGNSVKFTPQGYILVETTAVEITKGRYEIIVTVKDTGIGIPKESHNKVFGAFSQVDGSSRRVYGGSGLGLAISKKLTDIMGGSLTFESEEGVGSTFQLNVSAQVVVSQTPEITITNEDAKLVGCKNSVLVIDNNRLGSLALKESLMYYGLDVTIVQNSDILKETHSFDDALMIFIHSDQFYAFKNATDLSKLRSKLVLVAQFGATLPSELNSNFISSMLLSPFQRHKIVKLLIEVKQKLKSNSGKTKTNFNGSSDTSSNDKKDSIPSKTLAEQYPLRILLAEDNIINIKVALQHLKKLGYKADHAKDGVEVIEMCNSMCDKKLKYDVILLDIQMPKKDGFAAAIELREQFQNEGKEEYLPALVALTANVAGENRQKSIKCGMIDFISKPILPSELRRVLTRIGSGEV</sequence>
<dbReference type="PANTHER" id="PTHR45339:SF1">
    <property type="entry name" value="HYBRID SIGNAL TRANSDUCTION HISTIDINE KINASE J"/>
    <property type="match status" value="1"/>
</dbReference>
<dbReference type="PROSITE" id="PS50109">
    <property type="entry name" value="HIS_KIN"/>
    <property type="match status" value="1"/>
</dbReference>